<accession>A0A8T3B1V4</accession>
<evidence type="ECO:0000256" key="1">
    <source>
        <dbReference type="ARBA" id="ARBA00009106"/>
    </source>
</evidence>
<dbReference type="AlphaFoldDB" id="A0A8T3B1V4"/>
<dbReference type="SUPFAM" id="SSF56219">
    <property type="entry name" value="DNase I-like"/>
    <property type="match status" value="1"/>
</dbReference>
<dbReference type="Pfam" id="PF03297">
    <property type="entry name" value="Ribosomal_S25"/>
    <property type="match status" value="1"/>
</dbReference>
<dbReference type="InterPro" id="IPR036691">
    <property type="entry name" value="Endo/exonu/phosph_ase_sf"/>
</dbReference>
<dbReference type="Gene3D" id="1.10.10.10">
    <property type="entry name" value="Winged helix-like DNA-binding domain superfamily/Winged helix DNA-binding domain"/>
    <property type="match status" value="1"/>
</dbReference>
<keyword evidence="3" id="KW-0687">Ribonucleoprotein</keyword>
<dbReference type="InterPro" id="IPR040256">
    <property type="entry name" value="At4g02000-like"/>
</dbReference>
<sequence length="1007" mass="113757">MPATIADGKATDGFDSSHLILPCRFARSGNLVIREPTIPKMTSPVLVPGNCGSSEIPSIQIIKDSSSTVCENFNSVPILASKHAVLDSGKEIMGSNPWSKQSHLKIDPTVVANYLTEDGMKVKLFEPNVKANSDRLHLSIVDGCCARSMKKDTMENVITGGPWFVNGHIIGMDRWSLDCSPSSLKGLSSPVWVRLPNLPLFGWDEVNVARIASLIGIPLLIDGNMFQWSKREFGRVCVRLELDKQLPLGVWVEAKVVNEGIDNVDAKILKETNELEVNPKGSLYGPWIHVNNKKKRWNNLQRNKNVNSKFVPTNNKQKSIRKEVQEEILVADLQIPEKIQLVVVDNLAGPCFQKLGDFVSSEVDPVKLTHIGFSFPSSNKFELLGEIEEEIGEEIVIEKHISVKSDIEEGEFVNTVSNEEFVVEKENSITPHVLDSREVDSIGGIVVMWRSDLASYSLNIANEQCVIGKLYIANKGSWIISTVYGSIDVYSKRNLWDCLGSHSSLELPYVIGGDFNCILSQEDKRGVKNENGNMVTEQAAFEQTFLRFFSQKWKERDCIISGWPNKLETLSKENVSLLGADYTLEEVEKVIFSLGSNISPGIDGIPYSFMKAYWKLISQDIWKAISHFISTGKMNAKWKETLVVLIPKVCTTSRGRFFVSLVLKEERVYILLLPWTLRAKYGSNICSGVRKQSCSVTWRILLNGLNSLRPLMKWKVATGASIDTLDDVWILNRSISKWPTFINVMVEEFPKLDFFIKDGEWNQIELRKYFGLELMKLILQVQIEKGNDIDSRELMYRFSWKSMAALARTYYGAILVYFSWKSRNNVTHGGNELETGFLAAKILTKPELQEFLETVKEDFFFAFGIKCVHWDIGYLELMAIRALKFFHNNWNYEAKGIIVESDNHNVIKYLQSSMNKVHYKEEEVEDLSFLKDIVNQISFEGSVRVSLDLGLNNGENGGKPDQDPMIPSSRINGSLARRAIKDLMARGSIRMVSAHFAQQIYTRATNT</sequence>
<dbReference type="PANTHER" id="PTHR31286:SF99">
    <property type="entry name" value="DUF4283 DOMAIN-CONTAINING PROTEIN"/>
    <property type="match status" value="1"/>
</dbReference>
<dbReference type="PANTHER" id="PTHR31286">
    <property type="entry name" value="GLYCINE-RICH CELL WALL STRUCTURAL PROTEIN 1.8-LIKE"/>
    <property type="match status" value="1"/>
</dbReference>
<dbReference type="GO" id="GO:1990904">
    <property type="term" value="C:ribonucleoprotein complex"/>
    <property type="evidence" value="ECO:0007669"/>
    <property type="project" value="UniProtKB-KW"/>
</dbReference>
<dbReference type="GO" id="GO:0005840">
    <property type="term" value="C:ribosome"/>
    <property type="evidence" value="ECO:0007669"/>
    <property type="project" value="UniProtKB-KW"/>
</dbReference>
<dbReference type="OrthoDB" id="8058536at2759"/>
<dbReference type="Proteomes" id="UP000829196">
    <property type="component" value="Unassembled WGS sequence"/>
</dbReference>
<keyword evidence="2" id="KW-0689">Ribosomal protein</keyword>
<dbReference type="InterPro" id="IPR036388">
    <property type="entry name" value="WH-like_DNA-bd_sf"/>
</dbReference>
<comment type="similarity">
    <text evidence="1">Belongs to the eukaryotic ribosomal protein eS25 family.</text>
</comment>
<proteinExistence type="inferred from homology"/>
<comment type="caution">
    <text evidence="4">The sequence shown here is derived from an EMBL/GenBank/DDBJ whole genome shotgun (WGS) entry which is preliminary data.</text>
</comment>
<dbReference type="Gene3D" id="3.60.10.10">
    <property type="entry name" value="Endonuclease/exonuclease/phosphatase"/>
    <property type="match status" value="1"/>
</dbReference>
<evidence type="ECO:0008006" key="6">
    <source>
        <dbReference type="Google" id="ProtNLM"/>
    </source>
</evidence>
<organism evidence="4 5">
    <name type="scientific">Dendrobium nobile</name>
    <name type="common">Orchid</name>
    <dbReference type="NCBI Taxonomy" id="94219"/>
    <lineage>
        <taxon>Eukaryota</taxon>
        <taxon>Viridiplantae</taxon>
        <taxon>Streptophyta</taxon>
        <taxon>Embryophyta</taxon>
        <taxon>Tracheophyta</taxon>
        <taxon>Spermatophyta</taxon>
        <taxon>Magnoliopsida</taxon>
        <taxon>Liliopsida</taxon>
        <taxon>Asparagales</taxon>
        <taxon>Orchidaceae</taxon>
        <taxon>Epidendroideae</taxon>
        <taxon>Malaxideae</taxon>
        <taxon>Dendrobiinae</taxon>
        <taxon>Dendrobium</taxon>
    </lineage>
</organism>
<evidence type="ECO:0000313" key="5">
    <source>
        <dbReference type="Proteomes" id="UP000829196"/>
    </source>
</evidence>
<evidence type="ECO:0000256" key="2">
    <source>
        <dbReference type="ARBA" id="ARBA00022980"/>
    </source>
</evidence>
<protein>
    <recommendedName>
        <fullName evidence="6">DUF4283 domain-containing protein</fullName>
    </recommendedName>
</protein>
<reference evidence="4" key="1">
    <citation type="journal article" date="2022" name="Front. Genet.">
        <title>Chromosome-Scale Assembly of the Dendrobium nobile Genome Provides Insights Into the Molecular Mechanism of the Biosynthesis of the Medicinal Active Ingredient of Dendrobium.</title>
        <authorList>
            <person name="Xu Q."/>
            <person name="Niu S.-C."/>
            <person name="Li K.-L."/>
            <person name="Zheng P.-J."/>
            <person name="Zhang X.-J."/>
            <person name="Jia Y."/>
            <person name="Liu Y."/>
            <person name="Niu Y.-X."/>
            <person name="Yu L.-H."/>
            <person name="Chen D.-F."/>
            <person name="Zhang G.-Q."/>
        </authorList>
    </citation>
    <scope>NUCLEOTIDE SEQUENCE</scope>
    <source>
        <tissue evidence="4">Leaf</tissue>
    </source>
</reference>
<keyword evidence="5" id="KW-1185">Reference proteome</keyword>
<evidence type="ECO:0000256" key="3">
    <source>
        <dbReference type="ARBA" id="ARBA00023274"/>
    </source>
</evidence>
<dbReference type="InterPro" id="IPR004977">
    <property type="entry name" value="Ribosomal_eS25"/>
</dbReference>
<name>A0A8T3B1V4_DENNO</name>
<dbReference type="EMBL" id="JAGYWB010000012">
    <property type="protein sequence ID" value="KAI0502693.1"/>
    <property type="molecule type" value="Genomic_DNA"/>
</dbReference>
<gene>
    <name evidence="4" type="ORF">KFK09_017650</name>
</gene>
<evidence type="ECO:0000313" key="4">
    <source>
        <dbReference type="EMBL" id="KAI0502693.1"/>
    </source>
</evidence>